<gene>
    <name evidence="2" type="ORF">G4D63_05440</name>
</gene>
<evidence type="ECO:0000313" key="2">
    <source>
        <dbReference type="EMBL" id="NEY71181.1"/>
    </source>
</evidence>
<proteinExistence type="predicted"/>
<evidence type="ECO:0000256" key="1">
    <source>
        <dbReference type="SAM" id="MobiDB-lite"/>
    </source>
</evidence>
<reference evidence="2 3" key="1">
    <citation type="submission" date="2020-02" db="EMBL/GenBank/DDBJ databases">
        <title>Bacillus aquiflavi sp. nov., isolated from yellow water of strong flavor Chinese baijiu in Yibin region of China.</title>
        <authorList>
            <person name="Xie J."/>
        </authorList>
    </citation>
    <scope>NUCLEOTIDE SEQUENCE [LARGE SCALE GENOMIC DNA]</scope>
    <source>
        <strain evidence="2 3">SA4</strain>
    </source>
</reference>
<dbReference type="RefSeq" id="WP_163178565.1">
    <property type="nucleotide sequence ID" value="NZ_JAAIWM010000002.1"/>
</dbReference>
<accession>A0A6M0Q4C5</accession>
<dbReference type="Proteomes" id="UP000481043">
    <property type="component" value="Unassembled WGS sequence"/>
</dbReference>
<name>A0A6M0Q4C5_9BACI</name>
<evidence type="ECO:0000313" key="3">
    <source>
        <dbReference type="Proteomes" id="UP000481043"/>
    </source>
</evidence>
<sequence>MGRGKSFKHKTKGHDRELPESGEQVQSKNTEHVEYVIEPVATADQPAVSVQVTKDSDLEENPYS</sequence>
<feature type="region of interest" description="Disordered" evidence="1">
    <location>
        <begin position="1"/>
        <end position="64"/>
    </location>
</feature>
<dbReference type="AlphaFoldDB" id="A0A6M0Q4C5"/>
<comment type="caution">
    <text evidence="2">The sequence shown here is derived from an EMBL/GenBank/DDBJ whole genome shotgun (WGS) entry which is preliminary data.</text>
</comment>
<feature type="compositionally biased region" description="Basic residues" evidence="1">
    <location>
        <begin position="1"/>
        <end position="13"/>
    </location>
</feature>
<protein>
    <submittedName>
        <fullName evidence="2">Uncharacterized protein</fullName>
    </submittedName>
</protein>
<keyword evidence="3" id="KW-1185">Reference proteome</keyword>
<dbReference type="EMBL" id="JAAIWM010000002">
    <property type="protein sequence ID" value="NEY71181.1"/>
    <property type="molecule type" value="Genomic_DNA"/>
</dbReference>
<organism evidence="2 3">
    <name type="scientific">Bacillus mesophilus</name>
    <dbReference type="NCBI Taxonomy" id="1808955"/>
    <lineage>
        <taxon>Bacteria</taxon>
        <taxon>Bacillati</taxon>
        <taxon>Bacillota</taxon>
        <taxon>Bacilli</taxon>
        <taxon>Bacillales</taxon>
        <taxon>Bacillaceae</taxon>
        <taxon>Bacillus</taxon>
    </lineage>
</organism>